<keyword evidence="3" id="KW-1185">Reference proteome</keyword>
<sequence length="529" mass="56161">MAASKPVAPTPTLIIPSPLSFTPARAPPTPPLKKLAAPHSDIPPQVQNELQTLLTTQPPAPSPPAGDSRDAPQEPLIDLDDSQDIDPEVDSFLAASDDPKGKGKGKELPSPSPPPSPSVPSSSGSTKTHPFFKLAGFTPGHTPLHRNTKDGSLFRKQLDGLCSATAQLEDKTYGLYRDVMELGDSIPAALAQIEEYKKAPQKPALTPAELSYVADDVAARTGYAVPTLVDASNTLTKNQAAAMEILKQIDQRVYALETAQDKRIRELEAQVATLTTTLTALEGRLATPRAPDAPALAPPPLIPPPPAVVTVPGLGDIDPAVVAGVAQFISANITAKRAREEAADDPTRVVRQRFEPSVTPVAVPPAFNWTPASAVATPPAAPPLAPPSAPMPAPAAQRPPSAPSYMPPPSAPMPAPAAHRPPPLPAPPAQRPPPDPAREMLFGPAKFTKDTMGRVAPKVDVLSFYKAVLPNLDLKTVKFHTRPPDERELKSTYTVCMFETAEWANWMIGNWMSAERGMYSSITAKHPKA</sequence>
<feature type="region of interest" description="Disordered" evidence="1">
    <location>
        <begin position="1"/>
        <end position="149"/>
    </location>
</feature>
<proteinExistence type="predicted"/>
<feature type="region of interest" description="Disordered" evidence="1">
    <location>
        <begin position="375"/>
        <end position="438"/>
    </location>
</feature>
<evidence type="ECO:0000256" key="1">
    <source>
        <dbReference type="SAM" id="MobiDB-lite"/>
    </source>
</evidence>
<gene>
    <name evidence="2" type="ORF">R3P38DRAFT_2863159</name>
</gene>
<name>A0AAW0DJ73_9AGAR</name>
<feature type="compositionally biased region" description="Basic and acidic residues" evidence="1">
    <location>
        <begin position="97"/>
        <end position="107"/>
    </location>
</feature>
<comment type="caution">
    <text evidence="2">The sequence shown here is derived from an EMBL/GenBank/DDBJ whole genome shotgun (WGS) entry which is preliminary data.</text>
</comment>
<feature type="compositionally biased region" description="Acidic residues" evidence="1">
    <location>
        <begin position="77"/>
        <end position="89"/>
    </location>
</feature>
<feature type="compositionally biased region" description="Pro residues" evidence="1">
    <location>
        <begin position="400"/>
        <end position="435"/>
    </location>
</feature>
<feature type="compositionally biased region" description="Pro residues" evidence="1">
    <location>
        <begin position="379"/>
        <end position="393"/>
    </location>
</feature>
<evidence type="ECO:0000313" key="2">
    <source>
        <dbReference type="EMBL" id="KAK7050320.1"/>
    </source>
</evidence>
<feature type="compositionally biased region" description="Polar residues" evidence="1">
    <location>
        <begin position="45"/>
        <end position="57"/>
    </location>
</feature>
<reference evidence="2 3" key="1">
    <citation type="journal article" date="2024" name="J Genomics">
        <title>Draft genome sequencing and assembly of Favolaschia claudopus CIRM-BRFM 2984 isolated from oak limbs.</title>
        <authorList>
            <person name="Navarro D."/>
            <person name="Drula E."/>
            <person name="Chaduli D."/>
            <person name="Cazenave R."/>
            <person name="Ahrendt S."/>
            <person name="Wang J."/>
            <person name="Lipzen A."/>
            <person name="Daum C."/>
            <person name="Barry K."/>
            <person name="Grigoriev I.V."/>
            <person name="Favel A."/>
            <person name="Rosso M.N."/>
            <person name="Martin F."/>
        </authorList>
    </citation>
    <scope>NUCLEOTIDE SEQUENCE [LARGE SCALE GENOMIC DNA]</scope>
    <source>
        <strain evidence="2 3">CIRM-BRFM 2984</strain>
    </source>
</reference>
<protein>
    <submittedName>
        <fullName evidence="2">Uncharacterized protein</fullName>
    </submittedName>
</protein>
<evidence type="ECO:0000313" key="3">
    <source>
        <dbReference type="Proteomes" id="UP001362999"/>
    </source>
</evidence>
<dbReference type="Proteomes" id="UP001362999">
    <property type="component" value="Unassembled WGS sequence"/>
</dbReference>
<dbReference type="EMBL" id="JAWWNJ010000008">
    <property type="protein sequence ID" value="KAK7050320.1"/>
    <property type="molecule type" value="Genomic_DNA"/>
</dbReference>
<dbReference type="AlphaFoldDB" id="A0AAW0DJ73"/>
<accession>A0AAW0DJ73</accession>
<organism evidence="2 3">
    <name type="scientific">Favolaschia claudopus</name>
    <dbReference type="NCBI Taxonomy" id="2862362"/>
    <lineage>
        <taxon>Eukaryota</taxon>
        <taxon>Fungi</taxon>
        <taxon>Dikarya</taxon>
        <taxon>Basidiomycota</taxon>
        <taxon>Agaricomycotina</taxon>
        <taxon>Agaricomycetes</taxon>
        <taxon>Agaricomycetidae</taxon>
        <taxon>Agaricales</taxon>
        <taxon>Marasmiineae</taxon>
        <taxon>Mycenaceae</taxon>
        <taxon>Favolaschia</taxon>
    </lineage>
</organism>